<evidence type="ECO:0000256" key="6">
    <source>
        <dbReference type="ARBA" id="ARBA00036916"/>
    </source>
</evidence>
<dbReference type="Proteomes" id="UP000637980">
    <property type="component" value="Unassembled WGS sequence"/>
</dbReference>
<comment type="function">
    <text evidence="7">Dual specificity enzyme that catalyzes the synthesis of pseudouridine from uracil-746 in 23S ribosomal RNA and from uracil-32 in the anticodon stem and loop of transfer RNAs.</text>
</comment>
<evidence type="ECO:0000256" key="5">
    <source>
        <dbReference type="ARBA" id="ARBA00036184"/>
    </source>
</evidence>
<evidence type="ECO:0000256" key="7">
    <source>
        <dbReference type="ARBA" id="ARBA00037305"/>
    </source>
</evidence>
<dbReference type="InterPro" id="IPR020103">
    <property type="entry name" value="PsdUridine_synth_cat_dom_sf"/>
</dbReference>
<keyword evidence="18" id="KW-1185">Reference proteome</keyword>
<dbReference type="PROSITE" id="PS01129">
    <property type="entry name" value="PSI_RLU"/>
    <property type="match status" value="1"/>
</dbReference>
<evidence type="ECO:0000313" key="18">
    <source>
        <dbReference type="Proteomes" id="UP000637980"/>
    </source>
</evidence>
<protein>
    <recommendedName>
        <fullName evidence="10">Dual-specificity RNA pseudouridine synthase RluA</fullName>
        <ecNumber evidence="8">5.4.99.28</ecNumber>
        <ecNumber evidence="9">5.4.99.29</ecNumber>
    </recommendedName>
    <alternativeName>
        <fullName evidence="11">23S rRNA pseudouridine(746) synthase</fullName>
    </alternativeName>
    <alternativeName>
        <fullName evidence="14">Ribosomal large subunit pseudouridine synthase A</fullName>
    </alternativeName>
    <alternativeName>
        <fullName evidence="13">rRNA pseudouridylate synthase A</fullName>
    </alternativeName>
    <alternativeName>
        <fullName evidence="15">rRNA-uridine isomerase A</fullName>
    </alternativeName>
    <alternativeName>
        <fullName evidence="12">tRNA pseudouridine(32) synthase</fullName>
    </alternativeName>
</protein>
<feature type="domain" description="Pseudouridine synthase RsuA/RluA-like" evidence="16">
    <location>
        <begin position="44"/>
        <end position="190"/>
    </location>
</feature>
<evidence type="ECO:0000256" key="8">
    <source>
        <dbReference type="ARBA" id="ARBA00038944"/>
    </source>
</evidence>
<dbReference type="CDD" id="cd02869">
    <property type="entry name" value="PseudoU_synth_RluA_like"/>
    <property type="match status" value="1"/>
</dbReference>
<reference evidence="18" key="1">
    <citation type="journal article" date="2019" name="Int. J. Syst. Evol. Microbiol.">
        <title>The Global Catalogue of Microorganisms (GCM) 10K type strain sequencing project: providing services to taxonomists for standard genome sequencing and annotation.</title>
        <authorList>
            <consortium name="The Broad Institute Genomics Platform"/>
            <consortium name="The Broad Institute Genome Sequencing Center for Infectious Disease"/>
            <person name="Wu L."/>
            <person name="Ma J."/>
        </authorList>
    </citation>
    <scope>NUCLEOTIDE SEQUENCE [LARGE SCALE GENOMIC DNA]</scope>
    <source>
        <strain evidence="18">KCTC 12861</strain>
    </source>
</reference>
<accession>A0ABQ3EMD9</accession>
<dbReference type="InterPro" id="IPR006224">
    <property type="entry name" value="PsdUridine_synth_RluA-like_CS"/>
</dbReference>
<evidence type="ECO:0000256" key="3">
    <source>
        <dbReference type="ARBA" id="ARBA00022694"/>
    </source>
</evidence>
<keyword evidence="3" id="KW-0819">tRNA processing</keyword>
<evidence type="ECO:0000313" key="17">
    <source>
        <dbReference type="EMBL" id="GHB46852.1"/>
    </source>
</evidence>
<dbReference type="PANTHER" id="PTHR21600">
    <property type="entry name" value="MITOCHONDRIAL RNA PSEUDOURIDINE SYNTHASE"/>
    <property type="match status" value="1"/>
</dbReference>
<proteinExistence type="inferred from homology"/>
<keyword evidence="4" id="KW-0413">Isomerase</keyword>
<evidence type="ECO:0000256" key="4">
    <source>
        <dbReference type="ARBA" id="ARBA00023235"/>
    </source>
</evidence>
<dbReference type="SUPFAM" id="SSF55120">
    <property type="entry name" value="Pseudouridine synthase"/>
    <property type="match status" value="1"/>
</dbReference>
<comment type="catalytic activity">
    <reaction evidence="5">
        <text>uridine(32) in tRNA = pseudouridine(32) in tRNA</text>
        <dbReference type="Rhea" id="RHEA:42544"/>
        <dbReference type="Rhea" id="RHEA-COMP:10107"/>
        <dbReference type="Rhea" id="RHEA-COMP:10108"/>
        <dbReference type="ChEBI" id="CHEBI:65314"/>
        <dbReference type="ChEBI" id="CHEBI:65315"/>
        <dbReference type="EC" id="5.4.99.28"/>
    </reaction>
</comment>
<evidence type="ECO:0000256" key="11">
    <source>
        <dbReference type="ARBA" id="ARBA00041266"/>
    </source>
</evidence>
<evidence type="ECO:0000256" key="1">
    <source>
        <dbReference type="ARBA" id="ARBA00010876"/>
    </source>
</evidence>
<gene>
    <name evidence="17" type="primary">rluA</name>
    <name evidence="17" type="ORF">GCM10007094_40270</name>
</gene>
<comment type="catalytic activity">
    <reaction evidence="6">
        <text>uridine(746) in 23S rRNA = pseudouridine(746) in 23S rRNA</text>
        <dbReference type="Rhea" id="RHEA:42548"/>
        <dbReference type="Rhea" id="RHEA-COMP:10109"/>
        <dbReference type="Rhea" id="RHEA-COMP:10110"/>
        <dbReference type="ChEBI" id="CHEBI:65314"/>
        <dbReference type="ChEBI" id="CHEBI:65315"/>
        <dbReference type="EC" id="5.4.99.29"/>
    </reaction>
</comment>
<comment type="similarity">
    <text evidence="1">Belongs to the pseudouridine synthase RluA family.</text>
</comment>
<evidence type="ECO:0000259" key="16">
    <source>
        <dbReference type="Pfam" id="PF00849"/>
    </source>
</evidence>
<evidence type="ECO:0000256" key="13">
    <source>
        <dbReference type="ARBA" id="ARBA00042844"/>
    </source>
</evidence>
<dbReference type="EC" id="5.4.99.29" evidence="9"/>
<keyword evidence="2" id="KW-0698">rRNA processing</keyword>
<comment type="caution">
    <text evidence="17">The sequence shown here is derived from an EMBL/GenBank/DDBJ whole genome shotgun (WGS) entry which is preliminary data.</text>
</comment>
<dbReference type="Pfam" id="PF00849">
    <property type="entry name" value="PseudoU_synth_2"/>
    <property type="match status" value="1"/>
</dbReference>
<dbReference type="Gene3D" id="3.30.2350.10">
    <property type="entry name" value="Pseudouridine synthase"/>
    <property type="match status" value="1"/>
</dbReference>
<dbReference type="EMBL" id="BMXE01000009">
    <property type="protein sequence ID" value="GHB46852.1"/>
    <property type="molecule type" value="Genomic_DNA"/>
</dbReference>
<organism evidence="17 18">
    <name type="scientific">Pseudovibrio japonicus</name>
    <dbReference type="NCBI Taxonomy" id="366534"/>
    <lineage>
        <taxon>Bacteria</taxon>
        <taxon>Pseudomonadati</taxon>
        <taxon>Pseudomonadota</taxon>
        <taxon>Alphaproteobacteria</taxon>
        <taxon>Hyphomicrobiales</taxon>
        <taxon>Stappiaceae</taxon>
        <taxon>Pseudovibrio</taxon>
    </lineage>
</organism>
<evidence type="ECO:0000256" key="14">
    <source>
        <dbReference type="ARBA" id="ARBA00042883"/>
    </source>
</evidence>
<evidence type="ECO:0000256" key="10">
    <source>
        <dbReference type="ARBA" id="ARBA00039988"/>
    </source>
</evidence>
<sequence length="243" mass="27526">MSHRTFIDVCLQAAISASMNSPSTPFIYAPPTEPFLDVVHQDDQLLVLNKPSGLLSVPGRAEEHKDCLESRAQSVYSTATTIHRLDMDTSGLLVMAMNKDAHRHVGLQFEKRMIRKTYIARVWGHLRAEQGEVDLPLRCDWPNRPKQMVDHELGRSALTKWEVVNREDKTTLVKLMPVTGRSHQLRVHMLALGHPIVGDRFYAEGEALTFSDRLHLHAQTLELRHPIGGEYNTFTASCPFLDL</sequence>
<evidence type="ECO:0000256" key="12">
    <source>
        <dbReference type="ARBA" id="ARBA00042372"/>
    </source>
</evidence>
<name>A0ABQ3EMD9_9HYPH</name>
<evidence type="ECO:0000256" key="15">
    <source>
        <dbReference type="ARBA" id="ARBA00043143"/>
    </source>
</evidence>
<evidence type="ECO:0000256" key="2">
    <source>
        <dbReference type="ARBA" id="ARBA00022552"/>
    </source>
</evidence>
<evidence type="ECO:0000256" key="9">
    <source>
        <dbReference type="ARBA" id="ARBA00038945"/>
    </source>
</evidence>
<dbReference type="PANTHER" id="PTHR21600:SF91">
    <property type="entry name" value="DUAL-SPECIFICITY RNA PSEUDOURIDINE SYNTHASE RLUA"/>
    <property type="match status" value="1"/>
</dbReference>
<dbReference type="EC" id="5.4.99.28" evidence="8"/>
<dbReference type="InterPro" id="IPR006145">
    <property type="entry name" value="PsdUridine_synth_RsuA/RluA"/>
</dbReference>
<dbReference type="InterPro" id="IPR050188">
    <property type="entry name" value="RluA_PseudoU_synthase"/>
</dbReference>